<dbReference type="SUPFAM" id="SSF55785">
    <property type="entry name" value="PYP-like sensor domain (PAS domain)"/>
    <property type="match status" value="1"/>
</dbReference>
<dbReference type="Pfam" id="PF02518">
    <property type="entry name" value="HATPase_c"/>
    <property type="match status" value="1"/>
</dbReference>
<dbReference type="PANTHER" id="PTHR42878:SF15">
    <property type="entry name" value="BACTERIOPHYTOCHROME"/>
    <property type="match status" value="1"/>
</dbReference>
<feature type="transmembrane region" description="Helical" evidence="7">
    <location>
        <begin position="74"/>
        <end position="92"/>
    </location>
</feature>
<dbReference type="EMBL" id="JACHXZ010000001">
    <property type="protein sequence ID" value="MBB3167339.1"/>
    <property type="molecule type" value="Genomic_DNA"/>
</dbReference>
<evidence type="ECO:0000256" key="3">
    <source>
        <dbReference type="ARBA" id="ARBA00022553"/>
    </source>
</evidence>
<comment type="caution">
    <text evidence="9">The sequence shown here is derived from an EMBL/GenBank/DDBJ whole genome shotgun (WGS) entry which is preliminary data.</text>
</comment>
<evidence type="ECO:0000259" key="8">
    <source>
        <dbReference type="PROSITE" id="PS50109"/>
    </source>
</evidence>
<evidence type="ECO:0000256" key="7">
    <source>
        <dbReference type="SAM" id="Phobius"/>
    </source>
</evidence>
<feature type="transmembrane region" description="Helical" evidence="7">
    <location>
        <begin position="142"/>
        <end position="162"/>
    </location>
</feature>
<dbReference type="PANTHER" id="PTHR42878">
    <property type="entry name" value="TWO-COMPONENT HISTIDINE KINASE"/>
    <property type="match status" value="1"/>
</dbReference>
<dbReference type="Pfam" id="PF08448">
    <property type="entry name" value="PAS_4"/>
    <property type="match status" value="1"/>
</dbReference>
<keyword evidence="10" id="KW-1185">Reference proteome</keyword>
<proteinExistence type="predicted"/>
<dbReference type="CDD" id="cd00075">
    <property type="entry name" value="HATPase"/>
    <property type="match status" value="1"/>
</dbReference>
<feature type="transmembrane region" description="Helical" evidence="7">
    <location>
        <begin position="174"/>
        <end position="195"/>
    </location>
</feature>
<dbReference type="EC" id="2.7.13.3" evidence="2"/>
<gene>
    <name evidence="9" type="ORF">FHS30_000515</name>
</gene>
<protein>
    <recommendedName>
        <fullName evidence="2">histidine kinase</fullName>
        <ecNumber evidence="2">2.7.13.3</ecNumber>
    </recommendedName>
</protein>
<dbReference type="InterPro" id="IPR003594">
    <property type="entry name" value="HATPase_dom"/>
</dbReference>
<feature type="transmembrane region" description="Helical" evidence="7">
    <location>
        <begin position="373"/>
        <end position="393"/>
    </location>
</feature>
<dbReference type="CDD" id="cd00130">
    <property type="entry name" value="PAS"/>
    <property type="match status" value="1"/>
</dbReference>
<evidence type="ECO:0000256" key="5">
    <source>
        <dbReference type="ARBA" id="ARBA00022777"/>
    </source>
</evidence>
<dbReference type="InterPro" id="IPR013656">
    <property type="entry name" value="PAS_4"/>
</dbReference>
<dbReference type="GO" id="GO:0016020">
    <property type="term" value="C:membrane"/>
    <property type="evidence" value="ECO:0007669"/>
    <property type="project" value="UniProtKB-SubCell"/>
</dbReference>
<dbReference type="SMART" id="SM00387">
    <property type="entry name" value="HATPase_c"/>
    <property type="match status" value="1"/>
</dbReference>
<evidence type="ECO:0000313" key="9">
    <source>
        <dbReference type="EMBL" id="MBB3167339.1"/>
    </source>
</evidence>
<keyword evidence="5 9" id="KW-0418">Kinase</keyword>
<dbReference type="SMART" id="SM00388">
    <property type="entry name" value="HisKA"/>
    <property type="match status" value="1"/>
</dbReference>
<feature type="domain" description="Histidine kinase" evidence="8">
    <location>
        <begin position="656"/>
        <end position="865"/>
    </location>
</feature>
<feature type="transmembrane region" description="Helical" evidence="7">
    <location>
        <begin position="12"/>
        <end position="32"/>
    </location>
</feature>
<dbReference type="GO" id="GO:0000156">
    <property type="term" value="F:phosphorelay response regulator activity"/>
    <property type="evidence" value="ECO:0007669"/>
    <property type="project" value="TreeGrafter"/>
</dbReference>
<dbReference type="Gene3D" id="3.30.565.10">
    <property type="entry name" value="Histidine kinase-like ATPase, C-terminal domain"/>
    <property type="match status" value="1"/>
</dbReference>
<dbReference type="CDD" id="cd00082">
    <property type="entry name" value="HisKA"/>
    <property type="match status" value="1"/>
</dbReference>
<dbReference type="Proteomes" id="UP000559987">
    <property type="component" value="Unassembled WGS sequence"/>
</dbReference>
<dbReference type="SMART" id="SM00091">
    <property type="entry name" value="PAS"/>
    <property type="match status" value="1"/>
</dbReference>
<feature type="transmembrane region" description="Helical" evidence="7">
    <location>
        <begin position="44"/>
        <end position="62"/>
    </location>
</feature>
<dbReference type="SUPFAM" id="SSF47384">
    <property type="entry name" value="Homodimeric domain of signal transducing histidine kinase"/>
    <property type="match status" value="1"/>
</dbReference>
<dbReference type="InterPro" id="IPR050351">
    <property type="entry name" value="BphY/WalK/GraS-like"/>
</dbReference>
<comment type="catalytic activity">
    <reaction evidence="1">
        <text>ATP + protein L-histidine = ADP + protein N-phospho-L-histidine.</text>
        <dbReference type="EC" id="2.7.13.3"/>
    </reaction>
</comment>
<dbReference type="Gene3D" id="1.10.287.130">
    <property type="match status" value="1"/>
</dbReference>
<evidence type="ECO:0000256" key="1">
    <source>
        <dbReference type="ARBA" id="ARBA00000085"/>
    </source>
</evidence>
<evidence type="ECO:0000256" key="6">
    <source>
        <dbReference type="ARBA" id="ARBA00023136"/>
    </source>
</evidence>
<dbReference type="InterPro" id="IPR035965">
    <property type="entry name" value="PAS-like_dom_sf"/>
</dbReference>
<dbReference type="GO" id="GO:0000155">
    <property type="term" value="F:phosphorelay sensor kinase activity"/>
    <property type="evidence" value="ECO:0007669"/>
    <property type="project" value="InterPro"/>
</dbReference>
<name>A0A839UL86_9GAMM</name>
<evidence type="ECO:0000256" key="4">
    <source>
        <dbReference type="ARBA" id="ARBA00022679"/>
    </source>
</evidence>
<dbReference type="PROSITE" id="PS50109">
    <property type="entry name" value="HIS_KIN"/>
    <property type="match status" value="1"/>
</dbReference>
<reference evidence="9 10" key="1">
    <citation type="submission" date="2020-08" db="EMBL/GenBank/DDBJ databases">
        <title>Genomic Encyclopedia of Type Strains, Phase III (KMG-III): the genomes of soil and plant-associated and newly described type strains.</title>
        <authorList>
            <person name="Whitman W."/>
        </authorList>
    </citation>
    <scope>NUCLEOTIDE SEQUENCE [LARGE SCALE GENOMIC DNA]</scope>
    <source>
        <strain evidence="9 10">CECT 8571</strain>
    </source>
</reference>
<keyword evidence="7" id="KW-1133">Transmembrane helix</keyword>
<dbReference type="InterPro" id="IPR004358">
    <property type="entry name" value="Sig_transdc_His_kin-like_C"/>
</dbReference>
<evidence type="ECO:0000313" key="10">
    <source>
        <dbReference type="Proteomes" id="UP000559987"/>
    </source>
</evidence>
<dbReference type="Gene3D" id="3.30.450.20">
    <property type="entry name" value="PAS domain"/>
    <property type="match status" value="1"/>
</dbReference>
<dbReference type="SUPFAM" id="SSF55874">
    <property type="entry name" value="ATPase domain of HSP90 chaperone/DNA topoisomerase II/histidine kinase"/>
    <property type="match status" value="1"/>
</dbReference>
<keyword evidence="4" id="KW-0808">Transferase</keyword>
<dbReference type="InterPro" id="IPR036890">
    <property type="entry name" value="HATPase_C_sf"/>
</dbReference>
<dbReference type="InterPro" id="IPR036097">
    <property type="entry name" value="HisK_dim/P_sf"/>
</dbReference>
<dbReference type="InterPro" id="IPR005467">
    <property type="entry name" value="His_kinase_dom"/>
</dbReference>
<evidence type="ECO:0000256" key="2">
    <source>
        <dbReference type="ARBA" id="ARBA00012438"/>
    </source>
</evidence>
<accession>A0A839UL86</accession>
<sequence>MMIETMRRQWPLLVPASCAALLGLLVMLGWHTHNSTIVQISPNWVPMQYNTALCLLFAAGLLLRQTTSALPNSLLSAALFLLPCATLLQYLLQTDFGIDQLFARHDILVGTSHPGRMAPNTALSFMLIAFAASPLQWRWPALATASAALALGLGLLAIVGYITQLTPAYGWGRFTAMAVHTALAVSVISGGLLLHRYRESQTLPSGPLHWQIACGLPLIAVVFLAIQLVPIRNGEIWLAQQSAQDVQRLKQRIALFLESHELLPQGAHQDPDAALRTLQLLRTNDGQDVLSNSQRRSLSVSRLAPMIEALCEDQGYRCALLNPAGTMLADTRHATDGAHTKTARLPLANGELQLRMPHVSLTGNPLYNGTRTFVLALSLLVLAGMFFLFRSIYRRTQAEAKAAHLYVSFKQAIDTFSEGFAIIDHTGKIKDKNKRLHDPDAGLLADLLAAHTAIDALDYINAPSEAEFTARTTDRKDSPIAVHIAPIPNTREFVVLIADLYESVGQLKAIEHQQALINSAFDASTNGIFVLDGQLRVLQANQTAYDWLQMTQETIHGKKFDQLISGQNARNFINEITTITNQRGITNDYDIVLTRSARPSWMQARAASRFSSESKSILITVSCTCIDSQKALVEQLNKTITQLAKSNEELDQFAFVASHDLKSPLVGIKNISDWLEEDFSALLPEEGRNQIALIRARCKRMMVLLDDLLHYSRAGRLNKDVEDIALHELAGDIVSMYDIQQTFTLHCPDITVFAPRVPIETLLRNLVNNSIKHHTHKKGNIYIEATQDDAGLVLYFGDDGCGIPETYFDKVLRPFTTLTPKDKTEGSGMGLAIIAKVVDSLDGTVTLGKAEQGGLLVTIWLPTKKGE</sequence>
<feature type="transmembrane region" description="Helical" evidence="7">
    <location>
        <begin position="207"/>
        <end position="229"/>
    </location>
</feature>
<dbReference type="InterPro" id="IPR000014">
    <property type="entry name" value="PAS"/>
</dbReference>
<dbReference type="InterPro" id="IPR003661">
    <property type="entry name" value="HisK_dim/P_dom"/>
</dbReference>
<organism evidence="9 10">
    <name type="scientific">Simiduia aestuariiviva</name>
    <dbReference type="NCBI Taxonomy" id="1510459"/>
    <lineage>
        <taxon>Bacteria</taxon>
        <taxon>Pseudomonadati</taxon>
        <taxon>Pseudomonadota</taxon>
        <taxon>Gammaproteobacteria</taxon>
        <taxon>Cellvibrionales</taxon>
        <taxon>Cellvibrionaceae</taxon>
        <taxon>Simiduia</taxon>
    </lineage>
</organism>
<keyword evidence="7" id="KW-0812">Transmembrane</keyword>
<dbReference type="PRINTS" id="PR00344">
    <property type="entry name" value="BCTRLSENSOR"/>
</dbReference>
<dbReference type="RefSeq" id="WP_183907972.1">
    <property type="nucleotide sequence ID" value="NZ_JACHXZ010000001.1"/>
</dbReference>
<dbReference type="GO" id="GO:0030295">
    <property type="term" value="F:protein kinase activator activity"/>
    <property type="evidence" value="ECO:0007669"/>
    <property type="project" value="TreeGrafter"/>
</dbReference>
<dbReference type="Pfam" id="PF00512">
    <property type="entry name" value="HisKA"/>
    <property type="match status" value="1"/>
</dbReference>
<dbReference type="GO" id="GO:0007234">
    <property type="term" value="P:osmosensory signaling via phosphorelay pathway"/>
    <property type="evidence" value="ECO:0007669"/>
    <property type="project" value="TreeGrafter"/>
</dbReference>
<keyword evidence="6 7" id="KW-0472">Membrane</keyword>
<dbReference type="AlphaFoldDB" id="A0A839UL86"/>
<keyword evidence="3" id="KW-0597">Phosphoprotein</keyword>